<dbReference type="InterPro" id="IPR012881">
    <property type="entry name" value="DUF1685"/>
</dbReference>
<evidence type="ECO:0000313" key="2">
    <source>
        <dbReference type="EnsemblPlants" id="TuG1812G0700003594.01.T01"/>
    </source>
</evidence>
<protein>
    <submittedName>
        <fullName evidence="2">Uncharacterized protein</fullName>
    </submittedName>
</protein>
<reference evidence="2" key="2">
    <citation type="submission" date="2018-03" db="EMBL/GenBank/DDBJ databases">
        <title>The Triticum urartu genome reveals the dynamic nature of wheat genome evolution.</title>
        <authorList>
            <person name="Ling H."/>
            <person name="Ma B."/>
            <person name="Shi X."/>
            <person name="Liu H."/>
            <person name="Dong L."/>
            <person name="Sun H."/>
            <person name="Cao Y."/>
            <person name="Gao Q."/>
            <person name="Zheng S."/>
            <person name="Li Y."/>
            <person name="Yu Y."/>
            <person name="Du H."/>
            <person name="Qi M."/>
            <person name="Li Y."/>
            <person name="Yu H."/>
            <person name="Cui Y."/>
            <person name="Wang N."/>
            <person name="Chen C."/>
            <person name="Wu H."/>
            <person name="Zhao Y."/>
            <person name="Zhang J."/>
            <person name="Li Y."/>
            <person name="Zhou W."/>
            <person name="Zhang B."/>
            <person name="Hu W."/>
            <person name="Eijk M."/>
            <person name="Tang J."/>
            <person name="Witsenboer H."/>
            <person name="Zhao S."/>
            <person name="Li Z."/>
            <person name="Zhang A."/>
            <person name="Wang D."/>
            <person name="Liang C."/>
        </authorList>
    </citation>
    <scope>NUCLEOTIDE SEQUENCE [LARGE SCALE GENOMIC DNA]</scope>
    <source>
        <strain evidence="2">cv. G1812</strain>
    </source>
</reference>
<keyword evidence="3" id="KW-1185">Reference proteome</keyword>
<reference evidence="3" key="1">
    <citation type="journal article" date="2013" name="Nature">
        <title>Draft genome of the wheat A-genome progenitor Triticum urartu.</title>
        <authorList>
            <person name="Ling H.Q."/>
            <person name="Zhao S."/>
            <person name="Liu D."/>
            <person name="Wang J."/>
            <person name="Sun H."/>
            <person name="Zhang C."/>
            <person name="Fan H."/>
            <person name="Li D."/>
            <person name="Dong L."/>
            <person name="Tao Y."/>
            <person name="Gao C."/>
            <person name="Wu H."/>
            <person name="Li Y."/>
            <person name="Cui Y."/>
            <person name="Guo X."/>
            <person name="Zheng S."/>
            <person name="Wang B."/>
            <person name="Yu K."/>
            <person name="Liang Q."/>
            <person name="Yang W."/>
            <person name="Lou X."/>
            <person name="Chen J."/>
            <person name="Feng M."/>
            <person name="Jian J."/>
            <person name="Zhang X."/>
            <person name="Luo G."/>
            <person name="Jiang Y."/>
            <person name="Liu J."/>
            <person name="Wang Z."/>
            <person name="Sha Y."/>
            <person name="Zhang B."/>
            <person name="Wu H."/>
            <person name="Tang D."/>
            <person name="Shen Q."/>
            <person name="Xue P."/>
            <person name="Zou S."/>
            <person name="Wang X."/>
            <person name="Liu X."/>
            <person name="Wang F."/>
            <person name="Yang Y."/>
            <person name="An X."/>
            <person name="Dong Z."/>
            <person name="Zhang K."/>
            <person name="Zhang X."/>
            <person name="Luo M.C."/>
            <person name="Dvorak J."/>
            <person name="Tong Y."/>
            <person name="Wang J."/>
            <person name="Yang H."/>
            <person name="Li Z."/>
            <person name="Wang D."/>
            <person name="Zhang A."/>
            <person name="Wang J."/>
        </authorList>
    </citation>
    <scope>NUCLEOTIDE SEQUENCE</scope>
    <source>
        <strain evidence="3">cv. G1812</strain>
    </source>
</reference>
<organism evidence="2 3">
    <name type="scientific">Triticum urartu</name>
    <name type="common">Red wild einkorn</name>
    <name type="synonym">Crithodium urartu</name>
    <dbReference type="NCBI Taxonomy" id="4572"/>
    <lineage>
        <taxon>Eukaryota</taxon>
        <taxon>Viridiplantae</taxon>
        <taxon>Streptophyta</taxon>
        <taxon>Embryophyta</taxon>
        <taxon>Tracheophyta</taxon>
        <taxon>Spermatophyta</taxon>
        <taxon>Magnoliopsida</taxon>
        <taxon>Liliopsida</taxon>
        <taxon>Poales</taxon>
        <taxon>Poaceae</taxon>
        <taxon>BOP clade</taxon>
        <taxon>Pooideae</taxon>
        <taxon>Triticodae</taxon>
        <taxon>Triticeae</taxon>
        <taxon>Triticinae</taxon>
        <taxon>Triticum</taxon>
    </lineage>
</organism>
<dbReference type="PANTHER" id="PTHR31865">
    <property type="entry name" value="OSJNBA0071G03.3 PROTEIN"/>
    <property type="match status" value="1"/>
</dbReference>
<name>A0A8R7V637_TRIUA</name>
<proteinExistence type="predicted"/>
<reference evidence="2" key="3">
    <citation type="submission" date="2022-06" db="UniProtKB">
        <authorList>
            <consortium name="EnsemblPlants"/>
        </authorList>
    </citation>
    <scope>IDENTIFICATION</scope>
</reference>
<sequence>PARGEVLEETGSTDAASSPYGGDGVGRARSLADDDLAELKGCADLGFGFSYDEIPELRGTFPALELCYSMSQWFLDQPQAPQEQETAAMPTSMTTTSMPIANWKISSLGDNTEELKARLKY</sequence>
<feature type="region of interest" description="Disordered" evidence="1">
    <location>
        <begin position="1"/>
        <end position="28"/>
    </location>
</feature>
<dbReference type="Gramene" id="TuG1812G0700003594.01.T01">
    <property type="protein sequence ID" value="TuG1812G0700003594.01.T01"/>
    <property type="gene ID" value="TuG1812G0700003594.01"/>
</dbReference>
<dbReference type="AlphaFoldDB" id="A0A8R7V637"/>
<evidence type="ECO:0000313" key="3">
    <source>
        <dbReference type="Proteomes" id="UP000015106"/>
    </source>
</evidence>
<dbReference type="EnsemblPlants" id="TuG1812G0700003594.01.T01">
    <property type="protein sequence ID" value="TuG1812G0700003594.01.T01"/>
    <property type="gene ID" value="TuG1812G0700003594.01"/>
</dbReference>
<dbReference type="Pfam" id="PF07939">
    <property type="entry name" value="DUF1685"/>
    <property type="match status" value="1"/>
</dbReference>
<evidence type="ECO:0000256" key="1">
    <source>
        <dbReference type="SAM" id="MobiDB-lite"/>
    </source>
</evidence>
<accession>A0A8R7V637</accession>
<dbReference type="Proteomes" id="UP000015106">
    <property type="component" value="Chromosome 7"/>
</dbReference>
<dbReference type="PANTHER" id="PTHR31865:SF0">
    <property type="entry name" value="EXPRESSED PROTEIN"/>
    <property type="match status" value="1"/>
</dbReference>